<dbReference type="Gene3D" id="1.10.1220.10">
    <property type="entry name" value="Met repressor-like"/>
    <property type="match status" value="1"/>
</dbReference>
<keyword evidence="2" id="KW-1185">Reference proteome</keyword>
<dbReference type="GO" id="GO:0006355">
    <property type="term" value="P:regulation of DNA-templated transcription"/>
    <property type="evidence" value="ECO:0007669"/>
    <property type="project" value="InterPro"/>
</dbReference>
<dbReference type="InterPro" id="IPR013321">
    <property type="entry name" value="Arc_rbn_hlx_hlx"/>
</dbReference>
<organism evidence="1 2">
    <name type="scientific">Niallia endozanthoxylica</name>
    <dbReference type="NCBI Taxonomy" id="2036016"/>
    <lineage>
        <taxon>Bacteria</taxon>
        <taxon>Bacillati</taxon>
        <taxon>Bacillota</taxon>
        <taxon>Bacilli</taxon>
        <taxon>Bacillales</taxon>
        <taxon>Bacillaceae</taxon>
        <taxon>Niallia</taxon>
    </lineage>
</organism>
<dbReference type="EMBL" id="VYKL01000031">
    <property type="protein sequence ID" value="KAA9019546.1"/>
    <property type="molecule type" value="Genomic_DNA"/>
</dbReference>
<reference evidence="1 2" key="1">
    <citation type="submission" date="2019-09" db="EMBL/GenBank/DDBJ databases">
        <title>Whole genome sequences of isolates from the Mars Exploration Rovers.</title>
        <authorList>
            <person name="Seuylemezian A."/>
            <person name="Vaishampayan P."/>
        </authorList>
    </citation>
    <scope>NUCLEOTIDE SEQUENCE [LARGE SCALE GENOMIC DNA]</scope>
    <source>
        <strain evidence="1 2">MER_TA_151</strain>
    </source>
</reference>
<dbReference type="AlphaFoldDB" id="A0A5J5HFE5"/>
<sequence>MARKKFTTSLDENIIQQLKIQAVKEGTDASKILEKLIEEYLKKQA</sequence>
<proteinExistence type="predicted"/>
<dbReference type="InterPro" id="IPR010985">
    <property type="entry name" value="Ribbon_hlx_hlx"/>
</dbReference>
<evidence type="ECO:0000313" key="2">
    <source>
        <dbReference type="Proteomes" id="UP000326671"/>
    </source>
</evidence>
<dbReference type="OrthoDB" id="1955305at2"/>
<comment type="caution">
    <text evidence="1">The sequence shown here is derived from an EMBL/GenBank/DDBJ whole genome shotgun (WGS) entry which is preliminary data.</text>
</comment>
<dbReference type="SUPFAM" id="SSF47598">
    <property type="entry name" value="Ribbon-helix-helix"/>
    <property type="match status" value="1"/>
</dbReference>
<name>A0A5J5HFE5_9BACI</name>
<gene>
    <name evidence="1" type="ORF">F4V44_19580</name>
</gene>
<accession>A0A5J5HFE5</accession>
<protein>
    <submittedName>
        <fullName evidence="1">Ribbon-helix-helix domain-containing protein</fullName>
    </submittedName>
</protein>
<evidence type="ECO:0000313" key="1">
    <source>
        <dbReference type="EMBL" id="KAA9019546.1"/>
    </source>
</evidence>
<dbReference type="Proteomes" id="UP000326671">
    <property type="component" value="Unassembled WGS sequence"/>
</dbReference>